<accession>A0AAD8XU93</accession>
<dbReference type="GO" id="GO:0016491">
    <property type="term" value="F:oxidoreductase activity"/>
    <property type="evidence" value="ECO:0007669"/>
    <property type="project" value="UniProtKB-KW"/>
</dbReference>
<organism evidence="3 4">
    <name type="scientific">Skeletonema marinoi</name>
    <dbReference type="NCBI Taxonomy" id="267567"/>
    <lineage>
        <taxon>Eukaryota</taxon>
        <taxon>Sar</taxon>
        <taxon>Stramenopiles</taxon>
        <taxon>Ochrophyta</taxon>
        <taxon>Bacillariophyta</taxon>
        <taxon>Coscinodiscophyceae</taxon>
        <taxon>Thalassiosirophycidae</taxon>
        <taxon>Thalassiosirales</taxon>
        <taxon>Skeletonemataceae</taxon>
        <taxon>Skeletonema</taxon>
        <taxon>Skeletonema marinoi-dohrnii complex</taxon>
    </lineage>
</organism>
<dbReference type="Proteomes" id="UP001224775">
    <property type="component" value="Unassembled WGS sequence"/>
</dbReference>
<dbReference type="InterPro" id="IPR003819">
    <property type="entry name" value="TauD/TfdA-like"/>
</dbReference>
<comment type="caution">
    <text evidence="3">The sequence shown here is derived from an EMBL/GenBank/DDBJ whole genome shotgun (WGS) entry which is preliminary data.</text>
</comment>
<name>A0AAD8XU93_9STRA</name>
<dbReference type="Pfam" id="PF02668">
    <property type="entry name" value="TauD"/>
    <property type="match status" value="1"/>
</dbReference>
<dbReference type="AlphaFoldDB" id="A0AAD8XU93"/>
<evidence type="ECO:0000313" key="4">
    <source>
        <dbReference type="Proteomes" id="UP001224775"/>
    </source>
</evidence>
<gene>
    <name evidence="3" type="ORF">QTG54_015721</name>
</gene>
<dbReference type="PANTHER" id="PTHR10696">
    <property type="entry name" value="GAMMA-BUTYROBETAINE HYDROXYLASE-RELATED"/>
    <property type="match status" value="1"/>
</dbReference>
<feature type="domain" description="TauD/TfdA-like" evidence="2">
    <location>
        <begin position="134"/>
        <end position="400"/>
    </location>
</feature>
<dbReference type="InterPro" id="IPR050411">
    <property type="entry name" value="AlphaKG_dependent_hydroxylases"/>
</dbReference>
<sequence>MSSSTRSFLHKGRFANIIEDGGGGEVVVPFDTSWLPTEILSAVAAAETLLDKKEENDNAASSCASSTTVLPDHLSPPMFVDVFDYNDPSYNVENDGVGKEESLSQLGREARSIIDDALDTKRNSEDVEDSTINAVLFRGLSNCIQTAQDFKTFWSGCIDGAEGRNEMTYVPFGKGRNTLDGVDLVTPFPPSMALKCHNEMSYNPRPAGRIAFYCIEAASKGGETILARNADLTKYVSTELQQFVKEHGGILYRREYYDERRNPNPSSDIHRHMGSWQKKTGTNDEKDAISFFTNLGFSLEGVNFDEEGTLIVENVHPGFIKDDDDREVWFNVLYMGLFKLADGTSIPSDMLQQLMLDEWRAVHVLKLHPGDWIVLNNQSVQHGRLPFVDGPDQKRTILTVYTD</sequence>
<dbReference type="InterPro" id="IPR042098">
    <property type="entry name" value="TauD-like_sf"/>
</dbReference>
<dbReference type="SUPFAM" id="SSF51197">
    <property type="entry name" value="Clavaminate synthase-like"/>
    <property type="match status" value="1"/>
</dbReference>
<keyword evidence="4" id="KW-1185">Reference proteome</keyword>
<evidence type="ECO:0000313" key="3">
    <source>
        <dbReference type="EMBL" id="KAK1733548.1"/>
    </source>
</evidence>
<evidence type="ECO:0000259" key="2">
    <source>
        <dbReference type="Pfam" id="PF02668"/>
    </source>
</evidence>
<protein>
    <submittedName>
        <fullName evidence="3">TauD domain-containing protein</fullName>
    </submittedName>
</protein>
<dbReference type="PANTHER" id="PTHR10696:SF21">
    <property type="entry name" value="TAUD_TFDA-LIKE DOMAIN-CONTAINING PROTEIN"/>
    <property type="match status" value="1"/>
</dbReference>
<proteinExistence type="predicted"/>
<dbReference type="Gene3D" id="3.60.130.10">
    <property type="entry name" value="Clavaminate synthase-like"/>
    <property type="match status" value="1"/>
</dbReference>
<keyword evidence="1" id="KW-0560">Oxidoreductase</keyword>
<evidence type="ECO:0000256" key="1">
    <source>
        <dbReference type="ARBA" id="ARBA00023002"/>
    </source>
</evidence>
<dbReference type="EMBL" id="JATAAI010000047">
    <property type="protein sequence ID" value="KAK1733548.1"/>
    <property type="molecule type" value="Genomic_DNA"/>
</dbReference>
<reference evidence="3" key="1">
    <citation type="submission" date="2023-06" db="EMBL/GenBank/DDBJ databases">
        <title>Survivors Of The Sea: Transcriptome response of Skeletonema marinoi to long-term dormancy.</title>
        <authorList>
            <person name="Pinder M.I.M."/>
            <person name="Kourtchenko O."/>
            <person name="Robertson E.K."/>
            <person name="Larsson T."/>
            <person name="Maumus F."/>
            <person name="Osuna-Cruz C.M."/>
            <person name="Vancaester E."/>
            <person name="Stenow R."/>
            <person name="Vandepoele K."/>
            <person name="Ploug H."/>
            <person name="Bruchert V."/>
            <person name="Godhe A."/>
            <person name="Topel M."/>
        </authorList>
    </citation>
    <scope>NUCLEOTIDE SEQUENCE</scope>
    <source>
        <strain evidence="3">R05AC</strain>
    </source>
</reference>